<gene>
    <name evidence="2" type="ORF">H340_01114</name>
</gene>
<dbReference type="PATRIC" id="fig|1223523.3.peg.231"/>
<proteinExistence type="predicted"/>
<dbReference type="RefSeq" id="WP_004938001.1">
    <property type="nucleotide sequence ID" value="NZ_AORZ01000002.1"/>
</dbReference>
<reference evidence="2 3" key="1">
    <citation type="journal article" date="2013" name="Genome Announc.">
        <title>Whole-Genome Shotgun Assembly and Analysis of the Genome of Streptomyces mobaraensis DSM 40847, a Strain for Industrial Production of Microbial Transglutaminase.</title>
        <authorList>
            <person name="Yang H."/>
            <person name="He T."/>
            <person name="Wu W."/>
            <person name="Zhu W."/>
            <person name="Lu B."/>
            <person name="Sun W."/>
        </authorList>
    </citation>
    <scope>NUCLEOTIDE SEQUENCE [LARGE SCALE GENOMIC DNA]</scope>
    <source>
        <strain evidence="2 3">DSM 40847</strain>
    </source>
</reference>
<dbReference type="AlphaFoldDB" id="M3B8S2"/>
<dbReference type="STRING" id="1223523.H340_01114"/>
<evidence type="ECO:0000313" key="2">
    <source>
        <dbReference type="EMBL" id="EMF02403.1"/>
    </source>
</evidence>
<accession>M3B8S2</accession>
<dbReference type="eggNOG" id="ENOG50322YY">
    <property type="taxonomic scope" value="Bacteria"/>
</dbReference>
<organism evidence="2 3">
    <name type="scientific">Streptomyces mobaraensis (strain ATCC 29032 / DSM 40847 / JCM 4168 / NBRC 13819 / NCIMB 11159 / IPCR 16-22)</name>
    <dbReference type="NCBI Taxonomy" id="1223523"/>
    <lineage>
        <taxon>Bacteria</taxon>
        <taxon>Bacillati</taxon>
        <taxon>Actinomycetota</taxon>
        <taxon>Actinomycetes</taxon>
        <taxon>Kitasatosporales</taxon>
        <taxon>Streptomycetaceae</taxon>
        <taxon>Streptomyces</taxon>
    </lineage>
</organism>
<dbReference type="EMBL" id="AORZ01000002">
    <property type="protein sequence ID" value="EMF02403.1"/>
    <property type="molecule type" value="Genomic_DNA"/>
</dbReference>
<evidence type="ECO:0000259" key="1">
    <source>
        <dbReference type="Pfam" id="PF25232"/>
    </source>
</evidence>
<name>M3B8S2_STRM1</name>
<evidence type="ECO:0000313" key="3">
    <source>
        <dbReference type="Proteomes" id="UP000011740"/>
    </source>
</evidence>
<dbReference type="InterPro" id="IPR057170">
    <property type="entry name" value="DUF7848"/>
</dbReference>
<dbReference type="Pfam" id="PF25232">
    <property type="entry name" value="DUF7848"/>
    <property type="match status" value="1"/>
</dbReference>
<feature type="domain" description="DUF7848" evidence="1">
    <location>
        <begin position="5"/>
        <end position="66"/>
    </location>
</feature>
<protein>
    <recommendedName>
        <fullName evidence="1">DUF7848 domain-containing protein</fullName>
    </recommendedName>
</protein>
<dbReference type="Proteomes" id="UP000011740">
    <property type="component" value="Unassembled WGS sequence"/>
</dbReference>
<comment type="caution">
    <text evidence="2">The sequence shown here is derived from an EMBL/GenBank/DDBJ whole genome shotgun (WGS) entry which is preliminary data.</text>
</comment>
<sequence>MSRRDPEWTTTEDPGILQEFSVECTEEGCGAEFDMKGGEALVERWKCRHMDRTGHRRFWETWGRATILAPPPGAVVASQIVGHRAP</sequence>